<dbReference type="OrthoDB" id="261614at2759"/>
<dbReference type="Gene3D" id="3.90.320.10">
    <property type="match status" value="1"/>
</dbReference>
<accession>S9V3D0</accession>
<feature type="region of interest" description="Disordered" evidence="1">
    <location>
        <begin position="122"/>
        <end position="141"/>
    </location>
</feature>
<dbReference type="InterPro" id="IPR011335">
    <property type="entry name" value="Restrct_endonuc-II-like"/>
</dbReference>
<dbReference type="PANTHER" id="PTHR46609:SF6">
    <property type="entry name" value="EXONUCLEASE, PHAGE-TYPE_RECB, C-TERMINAL DOMAIN-CONTAINING PROTEIN-RELATED"/>
    <property type="match status" value="1"/>
</dbReference>
<gene>
    <name evidence="3" type="ORF">STCU_08558</name>
</gene>
<proteinExistence type="predicted"/>
<dbReference type="InterPro" id="IPR051703">
    <property type="entry name" value="NF-kappa-B_Signaling_Reg"/>
</dbReference>
<feature type="compositionally biased region" description="Low complexity" evidence="1">
    <location>
        <begin position="122"/>
        <end position="138"/>
    </location>
</feature>
<protein>
    <recommendedName>
        <fullName evidence="2">YqaJ viral recombinase domain-containing protein</fullName>
    </recommendedName>
</protein>
<sequence length="246" mass="26494">MAQQPKKIAWKEKKPYGLSASQFGDALGFGGLIWDYVEYRRSCVGTELEFTGNAATAHGIRTEDKSRSLYELLTGTEVHDGSFFLSGNGLLGCSPDGRIFVDDPRTSGGVVADDVVAAEGGPSRRLSSSVSGRLSSGSEDVLSPTATPASLQCVPPSTVVAVQKGVCCVRMPQVGGKRRRPFSPRGSQRVRLLEIKSPVNSLYNGSNEKCKPFGIPLSYMCQMQGQMSISKTDECDFFVLFKPPLV</sequence>
<dbReference type="AlphaFoldDB" id="S9V3D0"/>
<dbReference type="SUPFAM" id="SSF52980">
    <property type="entry name" value="Restriction endonuclease-like"/>
    <property type="match status" value="1"/>
</dbReference>
<evidence type="ECO:0000256" key="1">
    <source>
        <dbReference type="SAM" id="MobiDB-lite"/>
    </source>
</evidence>
<evidence type="ECO:0000259" key="2">
    <source>
        <dbReference type="Pfam" id="PF09588"/>
    </source>
</evidence>
<dbReference type="GO" id="GO:0006281">
    <property type="term" value="P:DNA repair"/>
    <property type="evidence" value="ECO:0007669"/>
    <property type="project" value="UniProtKB-ARBA"/>
</dbReference>
<dbReference type="PANTHER" id="PTHR46609">
    <property type="entry name" value="EXONUCLEASE, PHAGE-TYPE/RECB, C-TERMINAL DOMAIN-CONTAINING PROTEIN"/>
    <property type="match status" value="1"/>
</dbReference>
<reference evidence="3 4" key="1">
    <citation type="journal article" date="2013" name="PLoS ONE">
        <title>Predicting the Proteins of Angomonas deanei, Strigomonas culicis and Their Respective Endosymbionts Reveals New Aspects of the Trypanosomatidae Family.</title>
        <authorList>
            <person name="Motta M.C."/>
            <person name="Martins A.C."/>
            <person name="de Souza S.S."/>
            <person name="Catta-Preta C.M."/>
            <person name="Silva R."/>
            <person name="Klein C.C."/>
            <person name="de Almeida L.G."/>
            <person name="de Lima Cunha O."/>
            <person name="Ciapina L.P."/>
            <person name="Brocchi M."/>
            <person name="Colabardini A.C."/>
            <person name="de Araujo Lima B."/>
            <person name="Machado C.R."/>
            <person name="de Almeida Soares C.M."/>
            <person name="Probst C.M."/>
            <person name="de Menezes C.B."/>
            <person name="Thompson C.E."/>
            <person name="Bartholomeu D.C."/>
            <person name="Gradia D.F."/>
            <person name="Pavoni D.P."/>
            <person name="Grisard E.C."/>
            <person name="Fantinatti-Garboggini F."/>
            <person name="Marchini F.K."/>
            <person name="Rodrigues-Luiz G.F."/>
            <person name="Wagner G."/>
            <person name="Goldman G.H."/>
            <person name="Fietto J.L."/>
            <person name="Elias M.C."/>
            <person name="Goldman M.H."/>
            <person name="Sagot M.F."/>
            <person name="Pereira M."/>
            <person name="Stoco P.H."/>
            <person name="de Mendonca-Neto R.P."/>
            <person name="Teixeira S.M."/>
            <person name="Maciel T.E."/>
            <person name="de Oliveira Mendes T.A."/>
            <person name="Urmenyi T.P."/>
            <person name="de Souza W."/>
            <person name="Schenkman S."/>
            <person name="de Vasconcelos A.T."/>
        </authorList>
    </citation>
    <scope>NUCLEOTIDE SEQUENCE [LARGE SCALE GENOMIC DNA]</scope>
</reference>
<dbReference type="InterPro" id="IPR019080">
    <property type="entry name" value="YqaJ_viral_recombinase"/>
</dbReference>
<comment type="caution">
    <text evidence="3">The sequence shown here is derived from an EMBL/GenBank/DDBJ whole genome shotgun (WGS) entry which is preliminary data.</text>
</comment>
<organism evidence="3 4">
    <name type="scientific">Strigomonas culicis</name>
    <dbReference type="NCBI Taxonomy" id="28005"/>
    <lineage>
        <taxon>Eukaryota</taxon>
        <taxon>Discoba</taxon>
        <taxon>Euglenozoa</taxon>
        <taxon>Kinetoplastea</taxon>
        <taxon>Metakinetoplastina</taxon>
        <taxon>Trypanosomatida</taxon>
        <taxon>Trypanosomatidae</taxon>
        <taxon>Strigomonadinae</taxon>
        <taxon>Strigomonas</taxon>
    </lineage>
</organism>
<dbReference type="EMBL" id="ATMH01008558">
    <property type="protein sequence ID" value="EPY21421.1"/>
    <property type="molecule type" value="Genomic_DNA"/>
</dbReference>
<keyword evidence="4" id="KW-1185">Reference proteome</keyword>
<feature type="domain" description="YqaJ viral recombinase" evidence="2">
    <location>
        <begin position="10"/>
        <end position="231"/>
    </location>
</feature>
<dbReference type="Proteomes" id="UP000015354">
    <property type="component" value="Unassembled WGS sequence"/>
</dbReference>
<evidence type="ECO:0000313" key="3">
    <source>
        <dbReference type="EMBL" id="EPY21421.1"/>
    </source>
</evidence>
<name>S9V3D0_9TRYP</name>
<evidence type="ECO:0000313" key="4">
    <source>
        <dbReference type="Proteomes" id="UP000015354"/>
    </source>
</evidence>
<dbReference type="InterPro" id="IPR011604">
    <property type="entry name" value="PDDEXK-like_dom_sf"/>
</dbReference>
<dbReference type="Pfam" id="PF09588">
    <property type="entry name" value="YqaJ"/>
    <property type="match status" value="1"/>
</dbReference>